<evidence type="ECO:0000256" key="2">
    <source>
        <dbReference type="ARBA" id="ARBA00022448"/>
    </source>
</evidence>
<name>A0A085ZIR1_9FLAO</name>
<dbReference type="InterPro" id="IPR008969">
    <property type="entry name" value="CarboxyPept-like_regulatory"/>
</dbReference>
<dbReference type="OrthoDB" id="9768177at2"/>
<evidence type="ECO:0000256" key="6">
    <source>
        <dbReference type="ARBA" id="ARBA00023004"/>
    </source>
</evidence>
<dbReference type="Proteomes" id="UP000028715">
    <property type="component" value="Unassembled WGS sequence"/>
</dbReference>
<dbReference type="InterPro" id="IPR000531">
    <property type="entry name" value="Beta-barrel_TonB"/>
</dbReference>
<keyword evidence="14" id="KW-1185">Reference proteome</keyword>
<dbReference type="AlphaFoldDB" id="A0A085ZIR1"/>
<dbReference type="InterPro" id="IPR023996">
    <property type="entry name" value="TonB-dep_OMP_SusC/RagA"/>
</dbReference>
<evidence type="ECO:0000256" key="11">
    <source>
        <dbReference type="RuleBase" id="RU003357"/>
    </source>
</evidence>
<protein>
    <submittedName>
        <fullName evidence="13">TonB-dependent receptor</fullName>
    </submittedName>
</protein>
<evidence type="ECO:0000256" key="7">
    <source>
        <dbReference type="ARBA" id="ARBA00023077"/>
    </source>
</evidence>
<keyword evidence="8 10" id="KW-0472">Membrane</keyword>
<dbReference type="NCBIfam" id="TIGR04057">
    <property type="entry name" value="SusC_RagA_signa"/>
    <property type="match status" value="1"/>
</dbReference>
<dbReference type="InterPro" id="IPR037066">
    <property type="entry name" value="Plug_dom_sf"/>
</dbReference>
<organism evidence="13 14">
    <name type="scientific">Flavobacterium reichenbachii</name>
    <dbReference type="NCBI Taxonomy" id="362418"/>
    <lineage>
        <taxon>Bacteria</taxon>
        <taxon>Pseudomonadati</taxon>
        <taxon>Bacteroidota</taxon>
        <taxon>Flavobacteriia</taxon>
        <taxon>Flavobacteriales</taxon>
        <taxon>Flavobacteriaceae</taxon>
        <taxon>Flavobacterium</taxon>
    </lineage>
</organism>
<keyword evidence="2 10" id="KW-0813">Transport</keyword>
<evidence type="ECO:0000259" key="12">
    <source>
        <dbReference type="SMART" id="SM00965"/>
    </source>
</evidence>
<dbReference type="EMBL" id="JPRL01000001">
    <property type="protein sequence ID" value="KFF04325.1"/>
    <property type="molecule type" value="Genomic_DNA"/>
</dbReference>
<keyword evidence="4" id="KW-0410">Iron transport</keyword>
<reference evidence="13 14" key="1">
    <citation type="submission" date="2014-07" db="EMBL/GenBank/DDBJ databases">
        <title>Genome of Flavobacterium reichenbachii LMG 25512.</title>
        <authorList>
            <person name="Stropko S.J."/>
            <person name="Pipes S.E."/>
            <person name="Newman J.D."/>
        </authorList>
    </citation>
    <scope>NUCLEOTIDE SEQUENCE [LARGE SCALE GENOMIC DNA]</scope>
    <source>
        <strain evidence="13 14">LMG 25512</strain>
    </source>
</reference>
<sequence>MTLMIPKNLRKILFFLALLISGFKGFSQNKLITIHVKNKPISTIIKSIEEQSDFRIIYNARKIDAEQSADLDINNATLETVLKQLLKDTNISYYIQKKQVLLTSKTPDASETESQEKERFISGIVYDAKSKLPLPGASVRIKGIGNGGMGAITDFNGKFVYQLTGNDIPNVTLEVGFLGMQTQSQKAGSKKLFSFFLEEAADELNPVVITSSYGTTKLKEEIVGSISTLQARDIAVEQASESIDKMITGQIAGVLVENTSGVGGPVKINIRGQGTLPSLSGARTGTSSQPLFIVDGIIMSEEFGIDSSYFNGNGDASESFGNPLMKIAPENIETISVLKDAAAVGIYGADGANGVILITTKKGKKGKTQFGFSNQLGVSSAINQIKYLNGEQYTELRNEFVKNTSPGSALTTYNGVNTDWFGLLNRSGIFNKYNFNVSGSTTKISYRTNISYTKIDEPQMGNTTKQLNAGINLGYSSDKLDIGLMLNPSFVQKDAPNIFYSFAYLPTLSPYNADGSYSNLGVSGMMRGNPLAAIEQNKNEAQTYGLLGSLSLSYKLSKAIKFSTLFGMDYTDKEQDRYFSAANESGQFAGTFVLDNITYPRWGRRLLNERNSTKWNWQGQALFDKQLTENHAVDGVVGFELSEDKTDFEYQSAVGFVNPAVINPISNAIRDDNPATPDVDETKSNQSVGTEISYNSRVSLFTQVNYNYKKRYYLLANFRRDQSSVFGDDTDVANNGGAGASWIISNEKIFNNNSWINLLKLKTSYGTTGNSRIGSYRSKGLYNYQQNSYNGGTGAVVGAAPNGRLSWEKNTKFNAGIDFNIFNRIEFSLEYYRDEKTDLITTRNIPTETGYSSMQLNAASMYNQGLELQTTIKWFKGDNFKWTTSFNISTVDSKVTDLKGLGSDFSVGELALAQKIGYSTTTVWGIHWVGVDPATGRDLVTKNGQVYDLATYKTLFTQADWEPIGDTQAKAYGGFYNSFTFYNNLSLTFRGDFQLGGDFFASDAIIDKYSNSSNRNLSVNADHHWRNPGDVVPYAAVTTVPVTANLSKYVYDATYVRLSNVNLSYNVPIKNIFLDALSVFADATNVLYWYKEKSPKGMNGIREFSYTYPQARTISLGVNAKF</sequence>
<evidence type="ECO:0000256" key="10">
    <source>
        <dbReference type="PROSITE-ProRule" id="PRU01360"/>
    </source>
</evidence>
<evidence type="ECO:0000256" key="5">
    <source>
        <dbReference type="ARBA" id="ARBA00022692"/>
    </source>
</evidence>
<dbReference type="Pfam" id="PF07715">
    <property type="entry name" value="Plug"/>
    <property type="match status" value="1"/>
</dbReference>
<evidence type="ECO:0000313" key="14">
    <source>
        <dbReference type="Proteomes" id="UP000028715"/>
    </source>
</evidence>
<dbReference type="Gene3D" id="2.40.170.20">
    <property type="entry name" value="TonB-dependent receptor, beta-barrel domain"/>
    <property type="match status" value="1"/>
</dbReference>
<accession>A0A085ZIR1</accession>
<keyword evidence="5 10" id="KW-0812">Transmembrane</keyword>
<dbReference type="STRING" id="362418.IW19_01740"/>
<evidence type="ECO:0000256" key="1">
    <source>
        <dbReference type="ARBA" id="ARBA00004571"/>
    </source>
</evidence>
<gene>
    <name evidence="13" type="ORF">IW19_01740</name>
</gene>
<dbReference type="PROSITE" id="PS52016">
    <property type="entry name" value="TONB_DEPENDENT_REC_3"/>
    <property type="match status" value="1"/>
</dbReference>
<keyword evidence="13" id="KW-0675">Receptor</keyword>
<comment type="similarity">
    <text evidence="10 11">Belongs to the TonB-dependent receptor family.</text>
</comment>
<dbReference type="NCBIfam" id="TIGR04056">
    <property type="entry name" value="OMP_RagA_SusC"/>
    <property type="match status" value="1"/>
</dbReference>
<proteinExistence type="inferred from homology"/>
<dbReference type="RefSeq" id="WP_035680430.1">
    <property type="nucleotide sequence ID" value="NZ_JPRL01000001.1"/>
</dbReference>
<dbReference type="SUPFAM" id="SSF49464">
    <property type="entry name" value="Carboxypeptidase regulatory domain-like"/>
    <property type="match status" value="1"/>
</dbReference>
<dbReference type="InterPro" id="IPR039426">
    <property type="entry name" value="TonB-dep_rcpt-like"/>
</dbReference>
<evidence type="ECO:0000313" key="13">
    <source>
        <dbReference type="EMBL" id="KFF04325.1"/>
    </source>
</evidence>
<dbReference type="InterPro" id="IPR023997">
    <property type="entry name" value="TonB-dep_OMP_SusC/RagA_CS"/>
</dbReference>
<dbReference type="GO" id="GO:0009279">
    <property type="term" value="C:cell outer membrane"/>
    <property type="evidence" value="ECO:0007669"/>
    <property type="project" value="UniProtKB-SubCell"/>
</dbReference>
<evidence type="ECO:0000256" key="9">
    <source>
        <dbReference type="ARBA" id="ARBA00023237"/>
    </source>
</evidence>
<dbReference type="SUPFAM" id="SSF56935">
    <property type="entry name" value="Porins"/>
    <property type="match status" value="1"/>
</dbReference>
<dbReference type="Pfam" id="PF00593">
    <property type="entry name" value="TonB_dep_Rec_b-barrel"/>
    <property type="match status" value="1"/>
</dbReference>
<dbReference type="InterPro" id="IPR036942">
    <property type="entry name" value="Beta-barrel_TonB_sf"/>
</dbReference>
<dbReference type="Gene3D" id="3.55.50.30">
    <property type="match status" value="1"/>
</dbReference>
<dbReference type="Pfam" id="PF07660">
    <property type="entry name" value="STN"/>
    <property type="match status" value="1"/>
</dbReference>
<dbReference type="SMART" id="SM00965">
    <property type="entry name" value="STN"/>
    <property type="match status" value="1"/>
</dbReference>
<comment type="subcellular location">
    <subcellularLocation>
        <location evidence="1 10">Cell outer membrane</location>
        <topology evidence="1 10">Multi-pass membrane protein</topology>
    </subcellularLocation>
</comment>
<dbReference type="InterPro" id="IPR011662">
    <property type="entry name" value="Secretin/TonB_short_N"/>
</dbReference>
<dbReference type="GO" id="GO:0006826">
    <property type="term" value="P:iron ion transport"/>
    <property type="evidence" value="ECO:0007669"/>
    <property type="project" value="UniProtKB-KW"/>
</dbReference>
<evidence type="ECO:0000256" key="8">
    <source>
        <dbReference type="ARBA" id="ARBA00023136"/>
    </source>
</evidence>
<comment type="caution">
    <text evidence="13">The sequence shown here is derived from an EMBL/GenBank/DDBJ whole genome shotgun (WGS) entry which is preliminary data.</text>
</comment>
<evidence type="ECO:0000256" key="3">
    <source>
        <dbReference type="ARBA" id="ARBA00022452"/>
    </source>
</evidence>
<dbReference type="eggNOG" id="COG4774">
    <property type="taxonomic scope" value="Bacteria"/>
</dbReference>
<evidence type="ECO:0000256" key="4">
    <source>
        <dbReference type="ARBA" id="ARBA00022496"/>
    </source>
</evidence>
<feature type="domain" description="Secretin/TonB short N-terminal" evidence="12">
    <location>
        <begin position="54"/>
        <end position="105"/>
    </location>
</feature>
<dbReference type="eggNOG" id="COG1629">
    <property type="taxonomic scope" value="Bacteria"/>
</dbReference>
<keyword evidence="3 10" id="KW-1134">Transmembrane beta strand</keyword>
<keyword evidence="7 11" id="KW-0798">TonB box</keyword>
<keyword evidence="6" id="KW-0408">Iron</keyword>
<dbReference type="Gene3D" id="2.170.130.10">
    <property type="entry name" value="TonB-dependent receptor, plug domain"/>
    <property type="match status" value="1"/>
</dbReference>
<dbReference type="InterPro" id="IPR012910">
    <property type="entry name" value="Plug_dom"/>
</dbReference>
<dbReference type="Pfam" id="PF13715">
    <property type="entry name" value="CarbopepD_reg_2"/>
    <property type="match status" value="1"/>
</dbReference>
<keyword evidence="9 10" id="KW-0998">Cell outer membrane</keyword>
<keyword evidence="4" id="KW-0406">Ion transport</keyword>